<evidence type="ECO:0000256" key="1">
    <source>
        <dbReference type="SAM" id="SignalP"/>
    </source>
</evidence>
<name>A0ABS4R5V3_9HYPH</name>
<protein>
    <submittedName>
        <fullName evidence="2">Uncharacterized protein</fullName>
    </submittedName>
</protein>
<reference evidence="2 3" key="1">
    <citation type="submission" date="2021-03" db="EMBL/GenBank/DDBJ databases">
        <title>Genomic Encyclopedia of Type Strains, Phase IV (KMG-IV): sequencing the most valuable type-strain genomes for metagenomic binning, comparative biology and taxonomic classification.</title>
        <authorList>
            <person name="Goeker M."/>
        </authorList>
    </citation>
    <scope>NUCLEOTIDE SEQUENCE [LARGE SCALE GENOMIC DNA]</scope>
    <source>
        <strain evidence="2 3">DSM 13372</strain>
    </source>
</reference>
<keyword evidence="1" id="KW-0732">Signal</keyword>
<evidence type="ECO:0000313" key="2">
    <source>
        <dbReference type="EMBL" id="MBP2238269.1"/>
    </source>
</evidence>
<proteinExistence type="predicted"/>
<gene>
    <name evidence="2" type="ORF">J2Z31_004796</name>
</gene>
<accession>A0ABS4R5V3</accession>
<keyword evidence="3" id="KW-1185">Reference proteome</keyword>
<organism evidence="2 3">
    <name type="scientific">Sinorhizobium kostiense</name>
    <dbReference type="NCBI Taxonomy" id="76747"/>
    <lineage>
        <taxon>Bacteria</taxon>
        <taxon>Pseudomonadati</taxon>
        <taxon>Pseudomonadota</taxon>
        <taxon>Alphaproteobacteria</taxon>
        <taxon>Hyphomicrobiales</taxon>
        <taxon>Rhizobiaceae</taxon>
        <taxon>Sinorhizobium/Ensifer group</taxon>
        <taxon>Sinorhizobium</taxon>
    </lineage>
</organism>
<dbReference type="EMBL" id="JAGILA010000007">
    <property type="protein sequence ID" value="MBP2238269.1"/>
    <property type="molecule type" value="Genomic_DNA"/>
</dbReference>
<feature type="signal peptide" evidence="1">
    <location>
        <begin position="1"/>
        <end position="20"/>
    </location>
</feature>
<dbReference type="RefSeq" id="WP_209605117.1">
    <property type="nucleotide sequence ID" value="NZ_JAGILA010000007.1"/>
</dbReference>
<feature type="chain" id="PRO_5045913833" evidence="1">
    <location>
        <begin position="21"/>
        <end position="162"/>
    </location>
</feature>
<dbReference type="Proteomes" id="UP000730739">
    <property type="component" value="Unassembled WGS sequence"/>
</dbReference>
<evidence type="ECO:0000313" key="3">
    <source>
        <dbReference type="Proteomes" id="UP000730739"/>
    </source>
</evidence>
<comment type="caution">
    <text evidence="2">The sequence shown here is derived from an EMBL/GenBank/DDBJ whole genome shotgun (WGS) entry which is preliminary data.</text>
</comment>
<sequence length="162" mass="17982">MIVLAFVFCSATSLSMPALAADTACGAVQTTMRKLNEAPKVHLAVRVVNDGFGYSSSGQAVLINTKQYHSVEGGPWHVNKRVYISPESVRNCEFIRRETLEGVATSLYRYERLYDQQTDRIEIWISANTGLPVQSHFTAISPKNGAERHLKYSYGSGIKEPI</sequence>